<reference evidence="1 2" key="1">
    <citation type="submission" date="2018-05" db="EMBL/GenBank/DDBJ databases">
        <title>Chitinophaga sp. K3CV102501T nov., isolated from isolated from a monsoon evergreen broad-leaved forest soil.</title>
        <authorList>
            <person name="Lv Y."/>
        </authorList>
    </citation>
    <scope>NUCLEOTIDE SEQUENCE [LARGE SCALE GENOMIC DNA]</scope>
    <source>
        <strain evidence="1 2">GDMCC 1.1325</strain>
    </source>
</reference>
<dbReference type="Proteomes" id="UP000253410">
    <property type="component" value="Unassembled WGS sequence"/>
</dbReference>
<accession>A0A365XW11</accession>
<dbReference type="OrthoDB" id="1274094at2"/>
<evidence type="ECO:0000313" key="1">
    <source>
        <dbReference type="EMBL" id="RBL90370.1"/>
    </source>
</evidence>
<dbReference type="RefSeq" id="WP_113619119.1">
    <property type="nucleotide sequence ID" value="NZ_QFFJ01000002.1"/>
</dbReference>
<organism evidence="1 2">
    <name type="scientific">Chitinophaga flava</name>
    <dbReference type="NCBI Taxonomy" id="2259036"/>
    <lineage>
        <taxon>Bacteria</taxon>
        <taxon>Pseudomonadati</taxon>
        <taxon>Bacteroidota</taxon>
        <taxon>Chitinophagia</taxon>
        <taxon>Chitinophagales</taxon>
        <taxon>Chitinophagaceae</taxon>
        <taxon>Chitinophaga</taxon>
    </lineage>
</organism>
<gene>
    <name evidence="1" type="ORF">DF182_28320</name>
</gene>
<dbReference type="AlphaFoldDB" id="A0A365XW11"/>
<name>A0A365XW11_9BACT</name>
<keyword evidence="2" id="KW-1185">Reference proteome</keyword>
<proteinExistence type="predicted"/>
<dbReference type="EMBL" id="QFFJ01000002">
    <property type="protein sequence ID" value="RBL90370.1"/>
    <property type="molecule type" value="Genomic_DNA"/>
</dbReference>
<sequence length="192" mass="22748">MKRFNEALYKTLPVDEKTGSYRLSNGNLVQLINKTQHHGYVEKINKYPTAYITYFEYHLNDVLKKEGQLFYDFNTGKWKEYDTNGSFVKETDMDQPYHFSLDKLIDKIKKEYFVDLTLKTPGNSVSRFQYEKLSNRPFYEVKLASKENNMQINYILVDGNNGETLFKTSYFLKQRANPFNEYLKSQQANTTK</sequence>
<evidence type="ECO:0000313" key="2">
    <source>
        <dbReference type="Proteomes" id="UP000253410"/>
    </source>
</evidence>
<comment type="caution">
    <text evidence="1">The sequence shown here is derived from an EMBL/GenBank/DDBJ whole genome shotgun (WGS) entry which is preliminary data.</text>
</comment>
<protein>
    <submittedName>
        <fullName evidence="1">Uncharacterized protein</fullName>
    </submittedName>
</protein>